<gene>
    <name evidence="1" type="primary">72</name>
    <name evidence="1" type="ORF">PBI_SUZY_72</name>
</gene>
<evidence type="ECO:0000313" key="2">
    <source>
        <dbReference type="Proteomes" id="UP000250774"/>
    </source>
</evidence>
<reference evidence="2" key="1">
    <citation type="submission" date="2018-04" db="EMBL/GenBank/DDBJ databases">
        <authorList>
            <person name="Harrington T."/>
            <person name="Washburn E."/>
            <person name="Bricker J."/>
            <person name="McKinney A."/>
            <person name="Betsko A.J."/>
            <person name="Garlena R.A."/>
            <person name="Russell D.A."/>
            <person name="Pope W.A."/>
            <person name="Jacobs-Sera D."/>
            <person name="Hatfull G.F."/>
        </authorList>
    </citation>
    <scope>NUCLEOTIDE SEQUENCE [LARGE SCALE GENOMIC DNA]</scope>
</reference>
<dbReference type="EMBL" id="MH271313">
    <property type="protein sequence ID" value="AWY06176.1"/>
    <property type="molecule type" value="Genomic_DNA"/>
</dbReference>
<evidence type="ECO:0000313" key="1">
    <source>
        <dbReference type="EMBL" id="AWY06176.1"/>
    </source>
</evidence>
<protein>
    <submittedName>
        <fullName evidence="1">Uncharacterized protein</fullName>
    </submittedName>
</protein>
<organism evidence="1 2">
    <name type="scientific">Gordonia phage Suzy</name>
    <dbReference type="NCBI Taxonomy" id="2201430"/>
    <lineage>
        <taxon>Viruses</taxon>
        <taxon>Duplodnaviria</taxon>
        <taxon>Heunggongvirae</taxon>
        <taxon>Uroviricota</taxon>
        <taxon>Caudoviricetes</taxon>
        <taxon>Terapinvirus</taxon>
        <taxon>Terapinvirus suzy</taxon>
    </lineage>
</organism>
<sequence>MQEDFPNLSGRQAARADHLVRTYTGVFTNTQDATINLGERLSLEFSVQGSYGVKLQFTNTALRQETKYQEINIPFEKTEWKVSARTVTKIVKAILFVEEIYS</sequence>
<dbReference type="Proteomes" id="UP000250774">
    <property type="component" value="Segment"/>
</dbReference>
<dbReference type="RefSeq" id="YP_009803033.1">
    <property type="nucleotide sequence ID" value="NC_047990.1"/>
</dbReference>
<accession>A0A2Z4Q7W3</accession>
<dbReference type="KEGG" id="vg:54993590"/>
<dbReference type="GeneID" id="54993590"/>
<keyword evidence="2" id="KW-1185">Reference proteome</keyword>
<proteinExistence type="predicted"/>
<name>A0A2Z4Q7W3_9CAUD</name>